<keyword evidence="3" id="KW-1185">Reference proteome</keyword>
<gene>
    <name evidence="2" type="ORF">KQI89_17090</name>
</gene>
<accession>A0ABS6F4P9</accession>
<comment type="caution">
    <text evidence="2">The sequence shown here is derived from an EMBL/GenBank/DDBJ whole genome shotgun (WGS) entry which is preliminary data.</text>
</comment>
<name>A0ABS6F4P9_9CLOT</name>
<protein>
    <submittedName>
        <fullName evidence="2">Uncharacterized protein</fullName>
    </submittedName>
</protein>
<proteinExistence type="predicted"/>
<feature type="transmembrane region" description="Helical" evidence="1">
    <location>
        <begin position="6"/>
        <end position="27"/>
    </location>
</feature>
<dbReference type="EMBL" id="JAHLQL010000012">
    <property type="protein sequence ID" value="MBU5593458.1"/>
    <property type="molecule type" value="Genomic_DNA"/>
</dbReference>
<sequence>MYDNIIPWFTTMCSRIIGLFFSVVGIVKVQSKYKKGYIEIKLNLWTGHLEKESKLWVLFLILKYKDDNIRKILHIKN</sequence>
<evidence type="ECO:0000313" key="2">
    <source>
        <dbReference type="EMBL" id="MBU5593458.1"/>
    </source>
</evidence>
<keyword evidence="1" id="KW-0472">Membrane</keyword>
<dbReference type="Proteomes" id="UP000736583">
    <property type="component" value="Unassembled WGS sequence"/>
</dbReference>
<evidence type="ECO:0000256" key="1">
    <source>
        <dbReference type="SAM" id="Phobius"/>
    </source>
</evidence>
<reference evidence="2 3" key="1">
    <citation type="submission" date="2021-06" db="EMBL/GenBank/DDBJ databases">
        <authorList>
            <person name="Sun Q."/>
            <person name="Li D."/>
        </authorList>
    </citation>
    <scope>NUCLEOTIDE SEQUENCE [LARGE SCALE GENOMIC DNA]</scope>
    <source>
        <strain evidence="2 3">MSJ-4</strain>
    </source>
</reference>
<keyword evidence="1" id="KW-1133">Transmembrane helix</keyword>
<evidence type="ECO:0000313" key="3">
    <source>
        <dbReference type="Proteomes" id="UP000736583"/>
    </source>
</evidence>
<keyword evidence="1" id="KW-0812">Transmembrane</keyword>
<organism evidence="2 3">
    <name type="scientific">Clostridium simiarum</name>
    <dbReference type="NCBI Taxonomy" id="2841506"/>
    <lineage>
        <taxon>Bacteria</taxon>
        <taxon>Bacillati</taxon>
        <taxon>Bacillota</taxon>
        <taxon>Clostridia</taxon>
        <taxon>Eubacteriales</taxon>
        <taxon>Clostridiaceae</taxon>
        <taxon>Clostridium</taxon>
    </lineage>
</organism>